<dbReference type="SMART" id="SM00028">
    <property type="entry name" value="TPR"/>
    <property type="match status" value="3"/>
</dbReference>
<dbReference type="RefSeq" id="WP_166032094.1">
    <property type="nucleotide sequence ID" value="NZ_CP048877.1"/>
</dbReference>
<dbReference type="Gene3D" id="1.25.40.10">
    <property type="entry name" value="Tetratricopeptide repeat domain"/>
    <property type="match status" value="1"/>
</dbReference>
<reference evidence="1 2" key="1">
    <citation type="submission" date="2020-02" db="EMBL/GenBank/DDBJ databases">
        <title>Genome analysis of Thermosulfuriphilus ammonigenes ST65T, an anaerobic thermophilic chemolithoautotrophic bacterium isolated from a deep-sea hydrothermal vent.</title>
        <authorList>
            <person name="Slobodkina G."/>
            <person name="Allioux M."/>
            <person name="Merkel A."/>
            <person name="Alain K."/>
            <person name="Jebbar M."/>
            <person name="Slobodkin A."/>
        </authorList>
    </citation>
    <scope>NUCLEOTIDE SEQUENCE [LARGE SCALE GENOMIC DNA]</scope>
    <source>
        <strain evidence="1 2">ST65</strain>
    </source>
</reference>
<name>A0A6G7PWE4_9BACT</name>
<dbReference type="AlphaFoldDB" id="A0A6G7PWE4"/>
<dbReference type="InterPro" id="IPR011990">
    <property type="entry name" value="TPR-like_helical_dom_sf"/>
</dbReference>
<dbReference type="Proteomes" id="UP000502179">
    <property type="component" value="Chromosome"/>
</dbReference>
<protein>
    <submittedName>
        <fullName evidence="1">Tetratricopeptide repeat protein</fullName>
    </submittedName>
</protein>
<accession>A0A6G7PWE4</accession>
<keyword evidence="2" id="KW-1185">Reference proteome</keyword>
<dbReference type="InterPro" id="IPR019734">
    <property type="entry name" value="TPR_rpt"/>
</dbReference>
<dbReference type="Pfam" id="PF14559">
    <property type="entry name" value="TPR_19"/>
    <property type="match status" value="1"/>
</dbReference>
<dbReference type="Pfam" id="PF00515">
    <property type="entry name" value="TPR_1"/>
    <property type="match status" value="1"/>
</dbReference>
<dbReference type="SUPFAM" id="SSF48452">
    <property type="entry name" value="TPR-like"/>
    <property type="match status" value="1"/>
</dbReference>
<dbReference type="KEGG" id="tav:G4V39_06185"/>
<dbReference type="PANTHER" id="PTHR12558">
    <property type="entry name" value="CELL DIVISION CYCLE 16,23,27"/>
    <property type="match status" value="1"/>
</dbReference>
<gene>
    <name evidence="1" type="ORF">G4V39_06185</name>
</gene>
<dbReference type="PANTHER" id="PTHR12558:SF13">
    <property type="entry name" value="CELL DIVISION CYCLE PROTEIN 27 HOMOLOG"/>
    <property type="match status" value="1"/>
</dbReference>
<dbReference type="EMBL" id="CP048877">
    <property type="protein sequence ID" value="QIJ71876.1"/>
    <property type="molecule type" value="Genomic_DNA"/>
</dbReference>
<proteinExistence type="predicted"/>
<sequence length="205" mass="23632">MRRFCLLLFLVLVVFSAQAGAFSASEISKAFVESYRYEKMGAYKEAIKALLPLYQEAPRRYLLNLRLGWLYYLSGKYGDAIAYYQKAAEVRPESIEPLLGLSLPLMARGNWGKVERLMNRIISKDPYNYYANLRLAVALRLQNKAPLAEKVARKMLKLYPSSLDFLVELGRIFTWQGKKKEARQIFLRVLLLDPQNVAAREALKK</sequence>
<organism evidence="1 2">
    <name type="scientific">Thermosulfuriphilus ammonigenes</name>
    <dbReference type="NCBI Taxonomy" id="1936021"/>
    <lineage>
        <taxon>Bacteria</taxon>
        <taxon>Pseudomonadati</taxon>
        <taxon>Thermodesulfobacteriota</taxon>
        <taxon>Thermodesulfobacteria</taxon>
        <taxon>Thermodesulfobacteriales</taxon>
        <taxon>Thermodesulfobacteriaceae</taxon>
        <taxon>Thermosulfuriphilus</taxon>
    </lineage>
</organism>
<evidence type="ECO:0000313" key="1">
    <source>
        <dbReference type="EMBL" id="QIJ71876.1"/>
    </source>
</evidence>
<evidence type="ECO:0000313" key="2">
    <source>
        <dbReference type="Proteomes" id="UP000502179"/>
    </source>
</evidence>
<dbReference type="PROSITE" id="PS50005">
    <property type="entry name" value="TPR"/>
    <property type="match status" value="2"/>
</dbReference>